<feature type="domain" description="NAD-dependent epimerase/dehydratase" evidence="2">
    <location>
        <begin position="26"/>
        <end position="59"/>
    </location>
</feature>
<keyword evidence="3" id="KW-1185">Reference proteome</keyword>
<evidence type="ECO:0000313" key="4">
    <source>
        <dbReference type="WBParaSite" id="PEQ_0000695701-mRNA-1"/>
    </source>
</evidence>
<proteinExistence type="inferred from homology"/>
<organism evidence="3 4">
    <name type="scientific">Parascaris equorum</name>
    <name type="common">Equine roundworm</name>
    <dbReference type="NCBI Taxonomy" id="6256"/>
    <lineage>
        <taxon>Eukaryota</taxon>
        <taxon>Metazoa</taxon>
        <taxon>Ecdysozoa</taxon>
        <taxon>Nematoda</taxon>
        <taxon>Chromadorea</taxon>
        <taxon>Rhabditida</taxon>
        <taxon>Spirurina</taxon>
        <taxon>Ascaridomorpha</taxon>
        <taxon>Ascaridoidea</taxon>
        <taxon>Ascarididae</taxon>
        <taxon>Parascaris</taxon>
    </lineage>
</organism>
<dbReference type="Gene3D" id="3.40.50.720">
    <property type="entry name" value="NAD(P)-binding Rossmann-like Domain"/>
    <property type="match status" value="1"/>
</dbReference>
<sequence>MYRQQLGIPMVILRINNIYGPNQWDNFTIQGSGKQLRSWLYADDASEGIRAAIEKGAEVDKQLGREPSPVHFVSIPDRPYNDLRYLIDITKAHDELGWSPKIPFKEGISV</sequence>
<dbReference type="PANTHER" id="PTHR43000">
    <property type="entry name" value="DTDP-D-GLUCOSE 4,6-DEHYDRATASE-RELATED"/>
    <property type="match status" value="1"/>
</dbReference>
<accession>A0A914RKH2</accession>
<dbReference type="InterPro" id="IPR036291">
    <property type="entry name" value="NAD(P)-bd_dom_sf"/>
</dbReference>
<reference evidence="4" key="1">
    <citation type="submission" date="2022-11" db="UniProtKB">
        <authorList>
            <consortium name="WormBaseParasite"/>
        </authorList>
    </citation>
    <scope>IDENTIFICATION</scope>
</reference>
<evidence type="ECO:0000313" key="3">
    <source>
        <dbReference type="Proteomes" id="UP000887564"/>
    </source>
</evidence>
<protein>
    <submittedName>
        <fullName evidence="4">NAD(P)-binding domain-containing protein</fullName>
    </submittedName>
</protein>
<dbReference type="AlphaFoldDB" id="A0A914RKH2"/>
<dbReference type="Pfam" id="PF01370">
    <property type="entry name" value="Epimerase"/>
    <property type="match status" value="1"/>
</dbReference>
<name>A0A914RKH2_PAREQ</name>
<comment type="similarity">
    <text evidence="1">Belongs to the NAD(P)-dependent epimerase/dehydratase family.</text>
</comment>
<dbReference type="Proteomes" id="UP000887564">
    <property type="component" value="Unplaced"/>
</dbReference>
<evidence type="ECO:0000259" key="2">
    <source>
        <dbReference type="Pfam" id="PF01370"/>
    </source>
</evidence>
<dbReference type="InterPro" id="IPR001509">
    <property type="entry name" value="Epimerase_deHydtase"/>
</dbReference>
<dbReference type="WBParaSite" id="PEQ_0000695701-mRNA-1">
    <property type="protein sequence ID" value="PEQ_0000695701-mRNA-1"/>
    <property type="gene ID" value="PEQ_0000695701"/>
</dbReference>
<dbReference type="SUPFAM" id="SSF51735">
    <property type="entry name" value="NAD(P)-binding Rossmann-fold domains"/>
    <property type="match status" value="1"/>
</dbReference>
<evidence type="ECO:0000256" key="1">
    <source>
        <dbReference type="ARBA" id="ARBA00007637"/>
    </source>
</evidence>